<feature type="compositionally biased region" description="Basic and acidic residues" evidence="1">
    <location>
        <begin position="1"/>
        <end position="40"/>
    </location>
</feature>
<feature type="region of interest" description="Disordered" evidence="1">
    <location>
        <begin position="1"/>
        <end position="88"/>
    </location>
</feature>
<reference evidence="2 3" key="1">
    <citation type="submission" date="2019-05" db="EMBL/GenBank/DDBJ databases">
        <title>Another draft genome of Portunus trituberculatus and its Hox gene families provides insights of decapod evolution.</title>
        <authorList>
            <person name="Jeong J.-H."/>
            <person name="Song I."/>
            <person name="Kim S."/>
            <person name="Choi T."/>
            <person name="Kim D."/>
            <person name="Ryu S."/>
            <person name="Kim W."/>
        </authorList>
    </citation>
    <scope>NUCLEOTIDE SEQUENCE [LARGE SCALE GENOMIC DNA]</scope>
    <source>
        <tissue evidence="2">Muscle</tissue>
    </source>
</reference>
<sequence length="88" mass="10532">MTKAEAEAERTHCDDKGYRTRERRRERMSHQLADRGEERRRTRLSSQKDWGSREQEQSRAEQNRADEQQSEPGCRPLIYITPFSATRH</sequence>
<name>A0A5B7GPJ7_PORTR</name>
<dbReference type="Proteomes" id="UP000324222">
    <property type="component" value="Unassembled WGS sequence"/>
</dbReference>
<protein>
    <submittedName>
        <fullName evidence="2">Uncharacterized protein</fullName>
    </submittedName>
</protein>
<dbReference type="AlphaFoldDB" id="A0A5B7GPJ7"/>
<organism evidence="2 3">
    <name type="scientific">Portunus trituberculatus</name>
    <name type="common">Swimming crab</name>
    <name type="synonym">Neptunus trituberculatus</name>
    <dbReference type="NCBI Taxonomy" id="210409"/>
    <lineage>
        <taxon>Eukaryota</taxon>
        <taxon>Metazoa</taxon>
        <taxon>Ecdysozoa</taxon>
        <taxon>Arthropoda</taxon>
        <taxon>Crustacea</taxon>
        <taxon>Multicrustacea</taxon>
        <taxon>Malacostraca</taxon>
        <taxon>Eumalacostraca</taxon>
        <taxon>Eucarida</taxon>
        <taxon>Decapoda</taxon>
        <taxon>Pleocyemata</taxon>
        <taxon>Brachyura</taxon>
        <taxon>Eubrachyura</taxon>
        <taxon>Portunoidea</taxon>
        <taxon>Portunidae</taxon>
        <taxon>Portuninae</taxon>
        <taxon>Portunus</taxon>
    </lineage>
</organism>
<keyword evidence="3" id="KW-1185">Reference proteome</keyword>
<accession>A0A5B7GPJ7</accession>
<evidence type="ECO:0000256" key="1">
    <source>
        <dbReference type="SAM" id="MobiDB-lite"/>
    </source>
</evidence>
<evidence type="ECO:0000313" key="2">
    <source>
        <dbReference type="EMBL" id="MPC60732.1"/>
    </source>
</evidence>
<dbReference type="EMBL" id="VSRR010017837">
    <property type="protein sequence ID" value="MPC60732.1"/>
    <property type="molecule type" value="Genomic_DNA"/>
</dbReference>
<proteinExistence type="predicted"/>
<feature type="compositionally biased region" description="Basic and acidic residues" evidence="1">
    <location>
        <begin position="50"/>
        <end position="67"/>
    </location>
</feature>
<gene>
    <name evidence="2" type="ORF">E2C01_054788</name>
</gene>
<evidence type="ECO:0000313" key="3">
    <source>
        <dbReference type="Proteomes" id="UP000324222"/>
    </source>
</evidence>
<comment type="caution">
    <text evidence="2">The sequence shown here is derived from an EMBL/GenBank/DDBJ whole genome shotgun (WGS) entry which is preliminary data.</text>
</comment>